<feature type="domain" description="Glycosyl hydrolase family 30 TIM-barrel" evidence="6">
    <location>
        <begin position="138"/>
        <end position="251"/>
    </location>
</feature>
<comment type="similarity">
    <text evidence="1 4">Belongs to the glycosyl hydrolase 30 family.</text>
</comment>
<dbReference type="GO" id="GO:0016787">
    <property type="term" value="F:hydrolase activity"/>
    <property type="evidence" value="ECO:0007669"/>
    <property type="project" value="UniProtKB-KW"/>
</dbReference>
<accession>A0ABU2LNT0</accession>
<evidence type="ECO:0000256" key="3">
    <source>
        <dbReference type="ARBA" id="ARBA00022801"/>
    </source>
</evidence>
<sequence length="477" mass="51564">MRVRTVLAAALAASLLPMASATAESGDGRAVGARGSIDFRDDRQAIDGFGISQAFQRADVMHGARGLTPEHQREVLDLLFDRESGAGFSILRLGIGSSADDVYDHMRSIQPTDPGGPEAEPRYEWDGDDGGQVWLAREAQGYGVERFYANAWSAPGYMKTNGSDANGGELCGVPGTDCASGDWRRAYAEYLVQYARFYAREGIDITDLNFTNEPDLTTSYASMRFTPEQAADMAAVLGRTVAESELAGMNVACCDAAGWAEQRAYTEAIEAHPEASELVDLHTGHPYRNPATSPLPTDRPVWMSEWNPTGDQWTEGWDDGTGYDGMSLAEDVHEALADAGVNAYLYWFGASIGATRAAIQLDGPDYHVSSRLWALAAYSRFIRPEAVRVDAASGHDSVEVTAFRNADGSRVVEILNYDAAPVRQSFDVSGVRGPARGDVYLTDNTHALERTGRASVAGGRLSVELPPRSLTTIVLDR</sequence>
<evidence type="ECO:0000256" key="2">
    <source>
        <dbReference type="ARBA" id="ARBA00022729"/>
    </source>
</evidence>
<dbReference type="InterPro" id="IPR017853">
    <property type="entry name" value="GH"/>
</dbReference>
<keyword evidence="2 5" id="KW-0732">Signal</keyword>
<dbReference type="Gene3D" id="3.20.20.80">
    <property type="entry name" value="Glycosidases"/>
    <property type="match status" value="1"/>
</dbReference>
<reference evidence="9" key="1">
    <citation type="submission" date="2023-07" db="EMBL/GenBank/DDBJ databases">
        <title>30 novel species of actinomycetes from the DSMZ collection.</title>
        <authorList>
            <person name="Nouioui I."/>
        </authorList>
    </citation>
    <scope>NUCLEOTIDE SEQUENCE [LARGE SCALE GENOMIC DNA]</scope>
    <source>
        <strain evidence="9">DSM 44918</strain>
    </source>
</reference>
<protein>
    <submittedName>
        <fullName evidence="8">Glycoside hydrolase family 30 beta sandwich domain-containing protein</fullName>
    </submittedName>
</protein>
<evidence type="ECO:0000259" key="7">
    <source>
        <dbReference type="Pfam" id="PF17189"/>
    </source>
</evidence>
<evidence type="ECO:0000259" key="6">
    <source>
        <dbReference type="Pfam" id="PF02055"/>
    </source>
</evidence>
<evidence type="ECO:0000313" key="8">
    <source>
        <dbReference type="EMBL" id="MDT0319249.1"/>
    </source>
</evidence>
<keyword evidence="3 4" id="KW-0378">Hydrolase</keyword>
<evidence type="ECO:0000256" key="5">
    <source>
        <dbReference type="SAM" id="SignalP"/>
    </source>
</evidence>
<dbReference type="Pfam" id="PF02055">
    <property type="entry name" value="Glyco_hydro_30"/>
    <property type="match status" value="1"/>
</dbReference>
<dbReference type="PANTHER" id="PTHR11069">
    <property type="entry name" value="GLUCOSYLCERAMIDASE"/>
    <property type="match status" value="1"/>
</dbReference>
<dbReference type="InterPro" id="IPR033453">
    <property type="entry name" value="Glyco_hydro_30_TIM-barrel"/>
</dbReference>
<evidence type="ECO:0000313" key="9">
    <source>
        <dbReference type="Proteomes" id="UP001183420"/>
    </source>
</evidence>
<dbReference type="Proteomes" id="UP001183420">
    <property type="component" value="Unassembled WGS sequence"/>
</dbReference>
<dbReference type="SUPFAM" id="SSF51445">
    <property type="entry name" value="(Trans)glycosidases"/>
    <property type="match status" value="1"/>
</dbReference>
<dbReference type="Gene3D" id="2.60.40.1180">
    <property type="entry name" value="Golgi alpha-mannosidase II"/>
    <property type="match status" value="1"/>
</dbReference>
<keyword evidence="9" id="KW-1185">Reference proteome</keyword>
<feature type="signal peptide" evidence="5">
    <location>
        <begin position="1"/>
        <end position="23"/>
    </location>
</feature>
<comment type="caution">
    <text evidence="8">The sequence shown here is derived from an EMBL/GenBank/DDBJ whole genome shotgun (WGS) entry which is preliminary data.</text>
</comment>
<dbReference type="SUPFAM" id="SSF51011">
    <property type="entry name" value="Glycosyl hydrolase domain"/>
    <property type="match status" value="1"/>
</dbReference>
<feature type="domain" description="Glycosyl hydrolase family 30 beta sandwich" evidence="7">
    <location>
        <begin position="386"/>
        <end position="473"/>
    </location>
</feature>
<dbReference type="Pfam" id="PF17189">
    <property type="entry name" value="Glyco_hydro_30C"/>
    <property type="match status" value="1"/>
</dbReference>
<dbReference type="PANTHER" id="PTHR11069:SF23">
    <property type="entry name" value="LYSOSOMAL ACID GLUCOSYLCERAMIDASE"/>
    <property type="match status" value="1"/>
</dbReference>
<dbReference type="EMBL" id="JAVREM010000012">
    <property type="protein sequence ID" value="MDT0319249.1"/>
    <property type="molecule type" value="Genomic_DNA"/>
</dbReference>
<dbReference type="RefSeq" id="WP_311598434.1">
    <property type="nucleotide sequence ID" value="NZ_JAVREM010000012.1"/>
</dbReference>
<keyword evidence="4" id="KW-0326">Glycosidase</keyword>
<proteinExistence type="inferred from homology"/>
<feature type="chain" id="PRO_5046235733" evidence="5">
    <location>
        <begin position="24"/>
        <end position="477"/>
    </location>
</feature>
<name>A0ABU2LNT0_9ACTN</name>
<dbReference type="InterPro" id="IPR033452">
    <property type="entry name" value="GH30_C"/>
</dbReference>
<dbReference type="InterPro" id="IPR001139">
    <property type="entry name" value="Glyco_hydro_30"/>
</dbReference>
<evidence type="ECO:0000256" key="4">
    <source>
        <dbReference type="RuleBase" id="RU361188"/>
    </source>
</evidence>
<organism evidence="8 9">
    <name type="scientific">Streptomyces millisiae</name>
    <dbReference type="NCBI Taxonomy" id="3075542"/>
    <lineage>
        <taxon>Bacteria</taxon>
        <taxon>Bacillati</taxon>
        <taxon>Actinomycetota</taxon>
        <taxon>Actinomycetes</taxon>
        <taxon>Kitasatosporales</taxon>
        <taxon>Streptomycetaceae</taxon>
        <taxon>Streptomyces</taxon>
    </lineage>
</organism>
<gene>
    <name evidence="8" type="ORF">RNC47_12965</name>
</gene>
<dbReference type="InterPro" id="IPR013780">
    <property type="entry name" value="Glyco_hydro_b"/>
</dbReference>
<evidence type="ECO:0000256" key="1">
    <source>
        <dbReference type="ARBA" id="ARBA00005382"/>
    </source>
</evidence>